<reference evidence="2 3" key="1">
    <citation type="journal article" date="2021" name="Hortic Res">
        <title>Chromosome-scale assembly of the Dendrobium chrysotoxum genome enhances the understanding of orchid evolution.</title>
        <authorList>
            <person name="Zhang Y."/>
            <person name="Zhang G.Q."/>
            <person name="Zhang D."/>
            <person name="Liu X.D."/>
            <person name="Xu X.Y."/>
            <person name="Sun W.H."/>
            <person name="Yu X."/>
            <person name="Zhu X."/>
            <person name="Wang Z.W."/>
            <person name="Zhao X."/>
            <person name="Zhong W.Y."/>
            <person name="Chen H."/>
            <person name="Yin W.L."/>
            <person name="Huang T."/>
            <person name="Niu S.C."/>
            <person name="Liu Z.J."/>
        </authorList>
    </citation>
    <scope>NUCLEOTIDE SEQUENCE [LARGE SCALE GENOMIC DNA]</scope>
    <source>
        <strain evidence="2">Lindl</strain>
    </source>
</reference>
<evidence type="ECO:0000256" key="1">
    <source>
        <dbReference type="SAM" id="MobiDB-lite"/>
    </source>
</evidence>
<name>A0AAV7HPU2_DENCH</name>
<comment type="caution">
    <text evidence="2">The sequence shown here is derived from an EMBL/GenBank/DDBJ whole genome shotgun (WGS) entry which is preliminary data.</text>
</comment>
<gene>
    <name evidence="2" type="ORF">IEQ34_001186</name>
</gene>
<feature type="region of interest" description="Disordered" evidence="1">
    <location>
        <begin position="1"/>
        <end position="45"/>
    </location>
</feature>
<protein>
    <submittedName>
        <fullName evidence="2">Uncharacterized protein</fullName>
    </submittedName>
</protein>
<sequence>MYSGITKMSNLDRPGQKSSPDKFRRSNRSGGKPAASGGPRGCAGEWARPLGRAAVWRKTQKVGKVNDVVSTITGDSLILFRKKFHFPNSLVVKVPENLLVLVSLLRNF</sequence>
<proteinExistence type="predicted"/>
<organism evidence="2 3">
    <name type="scientific">Dendrobium chrysotoxum</name>
    <name type="common">Orchid</name>
    <dbReference type="NCBI Taxonomy" id="161865"/>
    <lineage>
        <taxon>Eukaryota</taxon>
        <taxon>Viridiplantae</taxon>
        <taxon>Streptophyta</taxon>
        <taxon>Embryophyta</taxon>
        <taxon>Tracheophyta</taxon>
        <taxon>Spermatophyta</taxon>
        <taxon>Magnoliopsida</taxon>
        <taxon>Liliopsida</taxon>
        <taxon>Asparagales</taxon>
        <taxon>Orchidaceae</taxon>
        <taxon>Epidendroideae</taxon>
        <taxon>Malaxideae</taxon>
        <taxon>Dendrobiinae</taxon>
        <taxon>Dendrobium</taxon>
    </lineage>
</organism>
<dbReference type="Proteomes" id="UP000775213">
    <property type="component" value="Unassembled WGS sequence"/>
</dbReference>
<keyword evidence="3" id="KW-1185">Reference proteome</keyword>
<evidence type="ECO:0000313" key="3">
    <source>
        <dbReference type="Proteomes" id="UP000775213"/>
    </source>
</evidence>
<dbReference type="EMBL" id="JAGFBR010000002">
    <property type="protein sequence ID" value="KAH0469628.1"/>
    <property type="molecule type" value="Genomic_DNA"/>
</dbReference>
<accession>A0AAV7HPU2</accession>
<dbReference type="AlphaFoldDB" id="A0AAV7HPU2"/>
<evidence type="ECO:0000313" key="2">
    <source>
        <dbReference type="EMBL" id="KAH0469628.1"/>
    </source>
</evidence>